<proteinExistence type="predicted"/>
<accession>A0A1E4RMA5</accession>
<protein>
    <submittedName>
        <fullName evidence="1">Uncharacterized protein</fullName>
    </submittedName>
</protein>
<gene>
    <name evidence="1" type="ORF">HYPBUDRAFT_151890</name>
</gene>
<sequence>MCLIWRLGFSCFTRTILHKIILASPSVNEPTLVQQDKVYELKTTVISAFSL</sequence>
<keyword evidence="2" id="KW-1185">Reference proteome</keyword>
<dbReference type="AlphaFoldDB" id="A0A1E4RMA5"/>
<dbReference type="Proteomes" id="UP000095085">
    <property type="component" value="Unassembled WGS sequence"/>
</dbReference>
<evidence type="ECO:0000313" key="1">
    <source>
        <dbReference type="EMBL" id="ODV68400.1"/>
    </source>
</evidence>
<dbReference type="EMBL" id="KV454539">
    <property type="protein sequence ID" value="ODV68400.1"/>
    <property type="molecule type" value="Genomic_DNA"/>
</dbReference>
<dbReference type="RefSeq" id="XP_020077467.1">
    <property type="nucleotide sequence ID" value="XM_020220739.1"/>
</dbReference>
<evidence type="ECO:0000313" key="2">
    <source>
        <dbReference type="Proteomes" id="UP000095085"/>
    </source>
</evidence>
<dbReference type="GeneID" id="30995289"/>
<name>A0A1E4RMA5_9ASCO</name>
<organism evidence="1 2">
    <name type="scientific">Hyphopichia burtonii NRRL Y-1933</name>
    <dbReference type="NCBI Taxonomy" id="984485"/>
    <lineage>
        <taxon>Eukaryota</taxon>
        <taxon>Fungi</taxon>
        <taxon>Dikarya</taxon>
        <taxon>Ascomycota</taxon>
        <taxon>Saccharomycotina</taxon>
        <taxon>Pichiomycetes</taxon>
        <taxon>Debaryomycetaceae</taxon>
        <taxon>Hyphopichia</taxon>
    </lineage>
</organism>
<reference evidence="2" key="1">
    <citation type="submission" date="2016-05" db="EMBL/GenBank/DDBJ databases">
        <title>Comparative genomics of biotechnologically important yeasts.</title>
        <authorList>
            <consortium name="DOE Joint Genome Institute"/>
            <person name="Riley R."/>
            <person name="Haridas S."/>
            <person name="Wolfe K.H."/>
            <person name="Lopes M.R."/>
            <person name="Hittinger C.T."/>
            <person name="Goker M."/>
            <person name="Salamov A."/>
            <person name="Wisecaver J."/>
            <person name="Long T.M."/>
            <person name="Aerts A.L."/>
            <person name="Barry K."/>
            <person name="Choi C."/>
            <person name="Clum A."/>
            <person name="Coughlan A.Y."/>
            <person name="Deshpande S."/>
            <person name="Douglass A.P."/>
            <person name="Hanson S.J."/>
            <person name="Klenk H.-P."/>
            <person name="Labutti K."/>
            <person name="Lapidus A."/>
            <person name="Lindquist E."/>
            <person name="Lipzen A."/>
            <person name="Meier-Kolthoff J.P."/>
            <person name="Ohm R.A."/>
            <person name="Otillar R.P."/>
            <person name="Pangilinan J."/>
            <person name="Peng Y."/>
            <person name="Rokas A."/>
            <person name="Rosa C.A."/>
            <person name="Scheuner C."/>
            <person name="Sibirny A.A."/>
            <person name="Slot J.C."/>
            <person name="Stielow J.B."/>
            <person name="Sun H."/>
            <person name="Kurtzman C.P."/>
            <person name="Blackwell M."/>
            <person name="Grigoriev I.V."/>
            <person name="Jeffries T.W."/>
        </authorList>
    </citation>
    <scope>NUCLEOTIDE SEQUENCE [LARGE SCALE GENOMIC DNA]</scope>
    <source>
        <strain evidence="2">NRRL Y-1933</strain>
    </source>
</reference>